<dbReference type="OrthoDB" id="5502251at2"/>
<comment type="caution">
    <text evidence="2">The sequence shown here is derived from an EMBL/GenBank/DDBJ whole genome shotgun (WGS) entry which is preliminary data.</text>
</comment>
<evidence type="ECO:0000313" key="2">
    <source>
        <dbReference type="EMBL" id="PRQ05586.1"/>
    </source>
</evidence>
<gene>
    <name evidence="2" type="ORF">ENSA7_44760</name>
</gene>
<dbReference type="InterPro" id="IPR009078">
    <property type="entry name" value="Ferritin-like_SF"/>
</dbReference>
<dbReference type="EMBL" id="PVNL01000092">
    <property type="protein sequence ID" value="PRQ05586.1"/>
    <property type="molecule type" value="Genomic_DNA"/>
</dbReference>
<sequence length="442" mass="45842">MLLSQIFAVLGVASVTTGSLGCASRSVGEGDTLSDADGSSSESGPSTSESESSGDASNTSDDGSKWDIAPFPDDPDGRVIDCDPPLTLISDPKFVQPPECMVEFQQSASICFYPPDGTSCETHPYDNDCLLDAYGCGFIDVGNEVVCGPFTLDDGACCYVVVGDCAVGRPFMVDGVARLAAVERGRGWALAAQRIPSLIPSLTPSLISSLISSMVGLDAADRAALAQLWSRAGQAEHASVASFARFSLQLAALGAPARLLAASGQAASDELRHALICFELASAYAGAALQPGALDVRASLPALDPVAIAVSVASEGCVAETVSAALLTHARDRCQVPAVREQLTRMIAEERRHVVLAWEALAWMLDRGDARMRAAVANVFARPERHVGIGATSSLPHDPSRVAAHGYLAANERRELASAALTELVRPCAAVLCSSPAGLSAA</sequence>
<evidence type="ECO:0000313" key="3">
    <source>
        <dbReference type="Proteomes" id="UP000238823"/>
    </source>
</evidence>
<proteinExistence type="predicted"/>
<feature type="region of interest" description="Disordered" evidence="1">
    <location>
        <begin position="24"/>
        <end position="77"/>
    </location>
</feature>
<dbReference type="RefSeq" id="WP_106091409.1">
    <property type="nucleotide sequence ID" value="NZ_PVNL01000092.1"/>
</dbReference>
<dbReference type="Proteomes" id="UP000238823">
    <property type="component" value="Unassembled WGS sequence"/>
</dbReference>
<dbReference type="SUPFAM" id="SSF47240">
    <property type="entry name" value="Ferritin-like"/>
    <property type="match status" value="1"/>
</dbReference>
<organism evidence="2 3">
    <name type="scientific">Enhygromyxa salina</name>
    <dbReference type="NCBI Taxonomy" id="215803"/>
    <lineage>
        <taxon>Bacteria</taxon>
        <taxon>Pseudomonadati</taxon>
        <taxon>Myxococcota</taxon>
        <taxon>Polyangia</taxon>
        <taxon>Nannocystales</taxon>
        <taxon>Nannocystaceae</taxon>
        <taxon>Enhygromyxa</taxon>
    </lineage>
</organism>
<dbReference type="AlphaFoldDB" id="A0A2S9YKM6"/>
<reference evidence="2 3" key="1">
    <citation type="submission" date="2018-03" db="EMBL/GenBank/DDBJ databases">
        <title>Draft Genome Sequences of the Obligatory Marine Myxobacteria Enhygromyxa salina SWB007.</title>
        <authorList>
            <person name="Poehlein A."/>
            <person name="Moghaddam J.A."/>
            <person name="Harms H."/>
            <person name="Alanjari M."/>
            <person name="Koenig G.M."/>
            <person name="Daniel R."/>
            <person name="Schaeberle T.F."/>
        </authorList>
    </citation>
    <scope>NUCLEOTIDE SEQUENCE [LARGE SCALE GENOMIC DNA]</scope>
    <source>
        <strain evidence="2 3">SWB007</strain>
    </source>
</reference>
<feature type="compositionally biased region" description="Low complexity" evidence="1">
    <location>
        <begin position="35"/>
        <end position="60"/>
    </location>
</feature>
<accession>A0A2S9YKM6</accession>
<protein>
    <submittedName>
        <fullName evidence="2">Uncharacterized protein</fullName>
    </submittedName>
</protein>
<name>A0A2S9YKM6_9BACT</name>
<evidence type="ECO:0000256" key="1">
    <source>
        <dbReference type="SAM" id="MobiDB-lite"/>
    </source>
</evidence>